<keyword evidence="2" id="KW-1185">Reference proteome</keyword>
<dbReference type="EMBL" id="CP001014">
    <property type="protein sequence ID" value="ACB40835.1"/>
    <property type="molecule type" value="Genomic_DNA"/>
</dbReference>
<dbReference type="AlphaFoldDB" id="B1YBN3"/>
<dbReference type="SUPFAM" id="SSF46689">
    <property type="entry name" value="Homeodomain-like"/>
    <property type="match status" value="1"/>
</dbReference>
<dbReference type="InterPro" id="IPR009057">
    <property type="entry name" value="Homeodomain-like_sf"/>
</dbReference>
<gene>
    <name evidence="1" type="ordered locus">Tneu_1920</name>
</gene>
<dbReference type="GeneID" id="6164871"/>
<dbReference type="CDD" id="cd00043">
    <property type="entry name" value="CYCLIN_SF"/>
    <property type="match status" value="1"/>
</dbReference>
<dbReference type="InterPro" id="IPR036915">
    <property type="entry name" value="Cyclin-like_sf"/>
</dbReference>
<dbReference type="Gene3D" id="1.10.472.10">
    <property type="entry name" value="Cyclin-like"/>
    <property type="match status" value="1"/>
</dbReference>
<dbReference type="KEGG" id="tne:Tneu_1920"/>
<reference evidence="1" key="1">
    <citation type="submission" date="2008-03" db="EMBL/GenBank/DDBJ databases">
        <title>Complete sequence of Thermoproteus neutrophilus V24Sta.</title>
        <authorList>
            <consortium name="US DOE Joint Genome Institute"/>
            <person name="Copeland A."/>
            <person name="Lucas S."/>
            <person name="Lapidus A."/>
            <person name="Glavina del Rio T."/>
            <person name="Dalin E."/>
            <person name="Tice H."/>
            <person name="Bruce D."/>
            <person name="Goodwin L."/>
            <person name="Pitluck S."/>
            <person name="Sims D."/>
            <person name="Brettin T."/>
            <person name="Detter J.C."/>
            <person name="Han C."/>
            <person name="Kuske C.R."/>
            <person name="Schmutz J."/>
            <person name="Larimer F."/>
            <person name="Land M."/>
            <person name="Hauser L."/>
            <person name="Kyrpides N."/>
            <person name="Mikhailova N."/>
            <person name="Biddle J.F."/>
            <person name="Zhang Z."/>
            <person name="Fitz-Gibbon S.T."/>
            <person name="Lowe T.M."/>
            <person name="Saltikov C."/>
            <person name="House C.H."/>
            <person name="Richardson P."/>
        </authorList>
    </citation>
    <scope>NUCLEOTIDE SEQUENCE [LARGE SCALE GENOMIC DNA]</scope>
    <source>
        <strain evidence="1">V24Sta</strain>
    </source>
</reference>
<evidence type="ECO:0000313" key="1">
    <source>
        <dbReference type="EMBL" id="ACB40835.1"/>
    </source>
</evidence>
<proteinExistence type="predicted"/>
<dbReference type="HOGENOM" id="CLU_1590948_0_0_2"/>
<dbReference type="OrthoDB" id="26472at2157"/>
<dbReference type="Proteomes" id="UP000001694">
    <property type="component" value="Chromosome"/>
</dbReference>
<evidence type="ECO:0000313" key="2">
    <source>
        <dbReference type="Proteomes" id="UP000001694"/>
    </source>
</evidence>
<accession>B1YBN3</accession>
<sequence length="167" mass="18999">MFTYWQRRDDPLSRCIEEVVSSAGGGEDRCLLAAAEYLCRKRAGEATSMDKIAAKYGVSLLCVYRKYSGLFQVGIRYPRNRVEQLLEQVRQRYGPAVAEEVESLYAVLKSRGALDGLKPEGVVAALLYYAAKKHGLRYDSHRAAEEFGVHPETVEKNIVLFQWYLQR</sequence>
<dbReference type="SUPFAM" id="SSF47954">
    <property type="entry name" value="Cyclin-like"/>
    <property type="match status" value="1"/>
</dbReference>
<organism evidence="1 2">
    <name type="scientific">Pyrobaculum neutrophilum (strain DSM 2338 / JCM 9278 / NBRC 100436 / V24Sta)</name>
    <name type="common">Thermoproteus neutrophilus</name>
    <dbReference type="NCBI Taxonomy" id="444157"/>
    <lineage>
        <taxon>Archaea</taxon>
        <taxon>Thermoproteota</taxon>
        <taxon>Thermoprotei</taxon>
        <taxon>Thermoproteales</taxon>
        <taxon>Thermoproteaceae</taxon>
        <taxon>Pyrobaculum</taxon>
    </lineage>
</organism>
<protein>
    <submittedName>
        <fullName evidence="1">Uncharacterized protein</fullName>
    </submittedName>
</protein>
<dbReference type="eggNOG" id="arCOG06998">
    <property type="taxonomic scope" value="Archaea"/>
</dbReference>
<dbReference type="RefSeq" id="WP_012351254.1">
    <property type="nucleotide sequence ID" value="NC_010525.1"/>
</dbReference>
<name>B1YBN3_PYRNV</name>